<dbReference type="RefSeq" id="WP_280922131.1">
    <property type="nucleotide sequence ID" value="NZ_JAGGKT010000001.1"/>
</dbReference>
<evidence type="ECO:0000313" key="2">
    <source>
        <dbReference type="Proteomes" id="UP001519343"/>
    </source>
</evidence>
<sequence length="42" mass="5086">MVRELGRKILFWRLNWRLLIGFGEENYGQCAGWHVHWDVIEG</sequence>
<evidence type="ECO:0000313" key="1">
    <source>
        <dbReference type="EMBL" id="MBP1930053.1"/>
    </source>
</evidence>
<dbReference type="EMBL" id="JAGGKT010000001">
    <property type="protein sequence ID" value="MBP1930053.1"/>
    <property type="molecule type" value="Genomic_DNA"/>
</dbReference>
<gene>
    <name evidence="1" type="ORF">J2Z37_000040</name>
</gene>
<accession>A0ABS4GIG5</accession>
<organism evidence="1 2">
    <name type="scientific">Ammoniphilus resinae</name>
    <dbReference type="NCBI Taxonomy" id="861532"/>
    <lineage>
        <taxon>Bacteria</taxon>
        <taxon>Bacillati</taxon>
        <taxon>Bacillota</taxon>
        <taxon>Bacilli</taxon>
        <taxon>Bacillales</taxon>
        <taxon>Paenibacillaceae</taxon>
        <taxon>Aneurinibacillus group</taxon>
        <taxon>Ammoniphilus</taxon>
    </lineage>
</organism>
<reference evidence="1 2" key="1">
    <citation type="submission" date="2021-03" db="EMBL/GenBank/DDBJ databases">
        <title>Genomic Encyclopedia of Type Strains, Phase IV (KMG-IV): sequencing the most valuable type-strain genomes for metagenomic binning, comparative biology and taxonomic classification.</title>
        <authorList>
            <person name="Goeker M."/>
        </authorList>
    </citation>
    <scope>NUCLEOTIDE SEQUENCE [LARGE SCALE GENOMIC DNA]</scope>
    <source>
        <strain evidence="1 2">DSM 24738</strain>
    </source>
</reference>
<name>A0ABS4GIG5_9BACL</name>
<dbReference type="Proteomes" id="UP001519343">
    <property type="component" value="Unassembled WGS sequence"/>
</dbReference>
<protein>
    <submittedName>
        <fullName evidence="1">Uncharacterized protein</fullName>
    </submittedName>
</protein>
<keyword evidence="2" id="KW-1185">Reference proteome</keyword>
<proteinExistence type="predicted"/>
<comment type="caution">
    <text evidence="1">The sequence shown here is derived from an EMBL/GenBank/DDBJ whole genome shotgun (WGS) entry which is preliminary data.</text>
</comment>